<proteinExistence type="predicted"/>
<feature type="non-terminal residue" evidence="1">
    <location>
        <position position="1"/>
    </location>
</feature>
<organism evidence="1 2">
    <name type="scientific">Cordylochernes scorpioides</name>
    <dbReference type="NCBI Taxonomy" id="51811"/>
    <lineage>
        <taxon>Eukaryota</taxon>
        <taxon>Metazoa</taxon>
        <taxon>Ecdysozoa</taxon>
        <taxon>Arthropoda</taxon>
        <taxon>Chelicerata</taxon>
        <taxon>Arachnida</taxon>
        <taxon>Pseudoscorpiones</taxon>
        <taxon>Cheliferoidea</taxon>
        <taxon>Chernetidae</taxon>
        <taxon>Cordylochernes</taxon>
    </lineage>
</organism>
<reference evidence="1 2" key="1">
    <citation type="submission" date="2022-01" db="EMBL/GenBank/DDBJ databases">
        <title>A chromosomal length assembly of Cordylochernes scorpioides.</title>
        <authorList>
            <person name="Zeh D."/>
            <person name="Zeh J."/>
        </authorList>
    </citation>
    <scope>NUCLEOTIDE SEQUENCE [LARGE SCALE GENOMIC DNA]</scope>
    <source>
        <strain evidence="1">IN4F17</strain>
        <tissue evidence="1">Whole Body</tissue>
    </source>
</reference>
<protein>
    <submittedName>
        <fullName evidence="1">Uncharacterized protein</fullName>
    </submittedName>
</protein>
<accession>A0ABY6KR45</accession>
<sequence>MVQAMIIMFDFPNITPAYQKNVKKKIKNDKLPK</sequence>
<evidence type="ECO:0000313" key="1">
    <source>
        <dbReference type="EMBL" id="UYV71138.1"/>
    </source>
</evidence>
<gene>
    <name evidence="1" type="ORF">LAZ67_8001861</name>
</gene>
<evidence type="ECO:0000313" key="2">
    <source>
        <dbReference type="Proteomes" id="UP001235939"/>
    </source>
</evidence>
<name>A0ABY6KR45_9ARAC</name>
<dbReference type="EMBL" id="CP092870">
    <property type="protein sequence ID" value="UYV71138.1"/>
    <property type="molecule type" value="Genomic_DNA"/>
</dbReference>
<dbReference type="Proteomes" id="UP001235939">
    <property type="component" value="Chromosome 08"/>
</dbReference>
<keyword evidence="2" id="KW-1185">Reference proteome</keyword>